<feature type="chain" id="PRO_5042933958" description="Protein kinase domain-containing protein" evidence="1">
    <location>
        <begin position="24"/>
        <end position="552"/>
    </location>
</feature>
<dbReference type="Gene3D" id="1.10.510.10">
    <property type="entry name" value="Transferase(Phosphotransferase) domain 1"/>
    <property type="match status" value="1"/>
</dbReference>
<dbReference type="InterPro" id="IPR011009">
    <property type="entry name" value="Kinase-like_dom_sf"/>
</dbReference>
<dbReference type="InterPro" id="IPR038305">
    <property type="entry name" value="HeLo_sf"/>
</dbReference>
<dbReference type="AlphaFoldDB" id="A0AAN7YSL7"/>
<dbReference type="GO" id="GO:0004672">
    <property type="term" value="F:protein kinase activity"/>
    <property type="evidence" value="ECO:0007669"/>
    <property type="project" value="InterPro"/>
</dbReference>
<keyword evidence="1" id="KW-0732">Signal</keyword>
<feature type="signal peptide" evidence="1">
    <location>
        <begin position="1"/>
        <end position="23"/>
    </location>
</feature>
<dbReference type="SUPFAM" id="SSF56112">
    <property type="entry name" value="Protein kinase-like (PK-like)"/>
    <property type="match status" value="1"/>
</dbReference>
<evidence type="ECO:0000256" key="1">
    <source>
        <dbReference type="SAM" id="SignalP"/>
    </source>
</evidence>
<dbReference type="GO" id="GO:0005524">
    <property type="term" value="F:ATP binding"/>
    <property type="evidence" value="ECO:0007669"/>
    <property type="project" value="InterPro"/>
</dbReference>
<proteinExistence type="predicted"/>
<dbReference type="Gene3D" id="1.20.120.1020">
    <property type="entry name" value="Prion-inhibition and propagation, HeLo domain"/>
    <property type="match status" value="1"/>
</dbReference>
<dbReference type="Proteomes" id="UP001310890">
    <property type="component" value="Unassembled WGS sequence"/>
</dbReference>
<comment type="caution">
    <text evidence="3">The sequence shown here is derived from an EMBL/GenBank/DDBJ whole genome shotgun (WGS) entry which is preliminary data.</text>
</comment>
<accession>A0AAN7YSL7</accession>
<dbReference type="InterPro" id="IPR029498">
    <property type="entry name" value="HeLo_dom"/>
</dbReference>
<sequence length="552" mass="60769">MDPGTALAVVSLTFQTFAGVVKAFELISEAGNMEYRLVEWARIVNVDRPDTQVIPGLNAGLAALLLTQLEGTLSSAEVLKQRYKLELIVAGPKTLDLERLQIQDTSENANTVVSKLISPQTRQDILGRSKKVKAASAFPKRMWWAAFDKQKFSLLVADCTSLVDSLYMLLDTANKSHASRIVSDALHDTLQSCEEIGDLEHLQAALQDEHNGIGLSTTLSASAGLKAAVLSLAERNSAERSSMPAELLDSTLITTTKKLTARISLGTHDVTPVVIEEKQVPHKMKGKLRSRVTELVSLLSSSENSTLATLPCVGYTEESLGYRLIFRLPPLAATAGQNTSVEPTTLLHMLSSTQTALPPVEHRLNLALHLSKTIFSFHSAGWLHKDIRSENIIFASPNQNQNQNLLNPLLCGFSFARRDQTGQISHELSEDPARDIYRHPDALGEVSEGYKRYMDCYGLGCLLIEIAEWAPLRKVVRKAVDVENAAGVRDDEFAALPRWLRKRYIEDEMAGFRLGKGFAELLALCMPVDCRDVCTLGQFLDALEVLSSYKLA</sequence>
<dbReference type="Pfam" id="PF14479">
    <property type="entry name" value="HeLo"/>
    <property type="match status" value="1"/>
</dbReference>
<reference evidence="3" key="1">
    <citation type="submission" date="2023-08" db="EMBL/GenBank/DDBJ databases">
        <title>Black Yeasts Isolated from many extreme environments.</title>
        <authorList>
            <person name="Coleine C."/>
            <person name="Stajich J.E."/>
            <person name="Selbmann L."/>
        </authorList>
    </citation>
    <scope>NUCLEOTIDE SEQUENCE</scope>
    <source>
        <strain evidence="3">CCFEE 5401</strain>
    </source>
</reference>
<name>A0AAN7YSL7_9PEZI</name>
<organism evidence="3 4">
    <name type="scientific">Meristemomyces frigidus</name>
    <dbReference type="NCBI Taxonomy" id="1508187"/>
    <lineage>
        <taxon>Eukaryota</taxon>
        <taxon>Fungi</taxon>
        <taxon>Dikarya</taxon>
        <taxon>Ascomycota</taxon>
        <taxon>Pezizomycotina</taxon>
        <taxon>Dothideomycetes</taxon>
        <taxon>Dothideomycetidae</taxon>
        <taxon>Mycosphaerellales</taxon>
        <taxon>Teratosphaeriaceae</taxon>
        <taxon>Meristemomyces</taxon>
    </lineage>
</organism>
<dbReference type="PANTHER" id="PTHR37542">
    <property type="entry name" value="HELO DOMAIN-CONTAINING PROTEIN-RELATED"/>
    <property type="match status" value="1"/>
</dbReference>
<evidence type="ECO:0000313" key="3">
    <source>
        <dbReference type="EMBL" id="KAK5118357.1"/>
    </source>
</evidence>
<dbReference type="InterPro" id="IPR000719">
    <property type="entry name" value="Prot_kinase_dom"/>
</dbReference>
<dbReference type="PROSITE" id="PS50011">
    <property type="entry name" value="PROTEIN_KINASE_DOM"/>
    <property type="match status" value="1"/>
</dbReference>
<evidence type="ECO:0000259" key="2">
    <source>
        <dbReference type="PROSITE" id="PS50011"/>
    </source>
</evidence>
<gene>
    <name evidence="3" type="ORF">LTR62_002871</name>
</gene>
<protein>
    <recommendedName>
        <fullName evidence="2">Protein kinase domain-containing protein</fullName>
    </recommendedName>
</protein>
<dbReference type="EMBL" id="JAVRRL010000002">
    <property type="protein sequence ID" value="KAK5118357.1"/>
    <property type="molecule type" value="Genomic_DNA"/>
</dbReference>
<evidence type="ECO:0000313" key="4">
    <source>
        <dbReference type="Proteomes" id="UP001310890"/>
    </source>
</evidence>
<feature type="domain" description="Protein kinase" evidence="2">
    <location>
        <begin position="215"/>
        <end position="546"/>
    </location>
</feature>